<sequence>MTLSPPLNGLKVMEFAGLAPGPFAGMMCADFGATVLRIDRAQSNTIAPTPDTLTRRKHSICVNTKRREGVELLKAMIPTMDILIEPFRPGVMEKMGLGPEVLMRLNPRLIYARMTGFRRDGKYASMAGHDINYIAVSGALSMLGRKDETPYAPGNILGDFGGGGLVCFLGIVLAVASRERTGYGQVVEANMVDGAAYLATMPRLSQKGPSWSAPRGTNLLDGGAPFYDTYVTKDGGYMAVGALEPQFFAALLKGLEIDEKSIGGNRLDKKTWEKQKKMYTDKFKSKTRAEWEKVFDGTDACCTPILTNAELEKAGFDHRPIVHLNGTPAMAIHDGDPDDRPARQGQGLGIEGSGWDVKGLKPGDGGEEILAIWMGWQKGRHYVEKDGGYEHVEAGLRPKI</sequence>
<dbReference type="RefSeq" id="XP_033590185.1">
    <property type="nucleotide sequence ID" value="XM_033735455.1"/>
</dbReference>
<dbReference type="InterPro" id="IPR003673">
    <property type="entry name" value="CoA-Trfase_fam_III"/>
</dbReference>
<dbReference type="PANTHER" id="PTHR48228">
    <property type="entry name" value="SUCCINYL-COA--D-CITRAMALATE COA-TRANSFERASE"/>
    <property type="match status" value="1"/>
</dbReference>
<dbReference type="Gene3D" id="3.30.1540.10">
    <property type="entry name" value="formyl-coa transferase, domain 3"/>
    <property type="match status" value="1"/>
</dbReference>
<dbReference type="GeneID" id="54476457"/>
<dbReference type="Pfam" id="PF02515">
    <property type="entry name" value="CoA_transf_3"/>
    <property type="match status" value="1"/>
</dbReference>
<keyword evidence="3" id="KW-0808">Transferase</keyword>
<dbReference type="PANTHER" id="PTHR48228:SF5">
    <property type="entry name" value="ALPHA-METHYLACYL-COA RACEMASE"/>
    <property type="match status" value="1"/>
</dbReference>
<dbReference type="InterPro" id="IPR050509">
    <property type="entry name" value="CoA-transferase_III"/>
</dbReference>
<evidence type="ECO:0000256" key="2">
    <source>
        <dbReference type="SAM" id="MobiDB-lite"/>
    </source>
</evidence>
<proteinExistence type="inferred from homology"/>
<evidence type="ECO:0000256" key="1">
    <source>
        <dbReference type="ARBA" id="ARBA00008383"/>
    </source>
</evidence>
<feature type="region of interest" description="Disordered" evidence="2">
    <location>
        <begin position="337"/>
        <end position="357"/>
    </location>
</feature>
<dbReference type="GO" id="GO:0016740">
    <property type="term" value="F:transferase activity"/>
    <property type="evidence" value="ECO:0007669"/>
    <property type="project" value="UniProtKB-KW"/>
</dbReference>
<protein>
    <submittedName>
        <fullName evidence="3">CoA-transferase family III domain-containing protein</fullName>
    </submittedName>
</protein>
<gene>
    <name evidence="3" type="ORF">BDY17DRAFT_310590</name>
</gene>
<dbReference type="Proteomes" id="UP000799767">
    <property type="component" value="Unassembled WGS sequence"/>
</dbReference>
<keyword evidence="4" id="KW-1185">Reference proteome</keyword>
<reference evidence="3" key="1">
    <citation type="journal article" date="2020" name="Stud. Mycol.">
        <title>101 Dothideomycetes genomes: a test case for predicting lifestyles and emergence of pathogens.</title>
        <authorList>
            <person name="Haridas S."/>
            <person name="Albert R."/>
            <person name="Binder M."/>
            <person name="Bloem J."/>
            <person name="Labutti K."/>
            <person name="Salamov A."/>
            <person name="Andreopoulos B."/>
            <person name="Baker S."/>
            <person name="Barry K."/>
            <person name="Bills G."/>
            <person name="Bluhm B."/>
            <person name="Cannon C."/>
            <person name="Castanera R."/>
            <person name="Culley D."/>
            <person name="Daum C."/>
            <person name="Ezra D."/>
            <person name="Gonzalez J."/>
            <person name="Henrissat B."/>
            <person name="Kuo A."/>
            <person name="Liang C."/>
            <person name="Lipzen A."/>
            <person name="Lutzoni F."/>
            <person name="Magnuson J."/>
            <person name="Mondo S."/>
            <person name="Nolan M."/>
            <person name="Ohm R."/>
            <person name="Pangilinan J."/>
            <person name="Park H.-J."/>
            <person name="Ramirez L."/>
            <person name="Alfaro M."/>
            <person name="Sun H."/>
            <person name="Tritt A."/>
            <person name="Yoshinaga Y."/>
            <person name="Zwiers L.-H."/>
            <person name="Turgeon B."/>
            <person name="Goodwin S."/>
            <person name="Spatafora J."/>
            <person name="Crous P."/>
            <person name="Grigoriev I."/>
        </authorList>
    </citation>
    <scope>NUCLEOTIDE SEQUENCE</scope>
    <source>
        <strain evidence="3">CBS 113389</strain>
    </source>
</reference>
<evidence type="ECO:0000313" key="3">
    <source>
        <dbReference type="EMBL" id="KAF2483615.1"/>
    </source>
</evidence>
<dbReference type="InterPro" id="IPR044855">
    <property type="entry name" value="CoA-Trfase_III_dom3_sf"/>
</dbReference>
<dbReference type="InterPro" id="IPR023606">
    <property type="entry name" value="CoA-Trfase_III_dom_1_sf"/>
</dbReference>
<organism evidence="3 4">
    <name type="scientific">Neohortaea acidophila</name>
    <dbReference type="NCBI Taxonomy" id="245834"/>
    <lineage>
        <taxon>Eukaryota</taxon>
        <taxon>Fungi</taxon>
        <taxon>Dikarya</taxon>
        <taxon>Ascomycota</taxon>
        <taxon>Pezizomycotina</taxon>
        <taxon>Dothideomycetes</taxon>
        <taxon>Dothideomycetidae</taxon>
        <taxon>Mycosphaerellales</taxon>
        <taxon>Teratosphaeriaceae</taxon>
        <taxon>Neohortaea</taxon>
    </lineage>
</organism>
<dbReference type="EMBL" id="MU001635">
    <property type="protein sequence ID" value="KAF2483615.1"/>
    <property type="molecule type" value="Genomic_DNA"/>
</dbReference>
<dbReference type="AlphaFoldDB" id="A0A6A6PUL4"/>
<dbReference type="Gene3D" id="3.40.50.10540">
    <property type="entry name" value="Crotonobetainyl-coa:carnitine coa-transferase, domain 1"/>
    <property type="match status" value="1"/>
</dbReference>
<comment type="similarity">
    <text evidence="1">Belongs to the CoA-transferase III family.</text>
</comment>
<accession>A0A6A6PUL4</accession>
<dbReference type="OrthoDB" id="16747at2759"/>
<name>A0A6A6PUL4_9PEZI</name>
<evidence type="ECO:0000313" key="4">
    <source>
        <dbReference type="Proteomes" id="UP000799767"/>
    </source>
</evidence>
<dbReference type="SUPFAM" id="SSF89796">
    <property type="entry name" value="CoA-transferase family III (CaiB/BaiF)"/>
    <property type="match status" value="1"/>
</dbReference>